<accession>A0ABN8PMW7</accession>
<evidence type="ECO:0000259" key="8">
    <source>
        <dbReference type="Pfam" id="PF07962"/>
    </source>
</evidence>
<keyword evidence="4 6" id="KW-0539">Nucleus</keyword>
<gene>
    <name evidence="9" type="ORF">PLOB_00044379</name>
</gene>
<dbReference type="PANTHER" id="PTHR13220:SF11">
    <property type="entry name" value="TIMELESS-INTERACTING PROTEIN"/>
    <property type="match status" value="1"/>
</dbReference>
<dbReference type="Pfam" id="PF07962">
    <property type="entry name" value="Swi3"/>
    <property type="match status" value="1"/>
</dbReference>
<evidence type="ECO:0000256" key="4">
    <source>
        <dbReference type="ARBA" id="ARBA00023242"/>
    </source>
</evidence>
<comment type="function">
    <text evidence="6">Plays an important role in the control of DNA replication and the maintenance of replication fork stability.</text>
</comment>
<feature type="compositionally biased region" description="Polar residues" evidence="7">
    <location>
        <begin position="289"/>
        <end position="309"/>
    </location>
</feature>
<keyword evidence="3 6" id="KW-0227">DNA damage</keyword>
<feature type="compositionally biased region" description="Polar residues" evidence="7">
    <location>
        <begin position="484"/>
        <end position="495"/>
    </location>
</feature>
<feature type="region of interest" description="Disordered" evidence="7">
    <location>
        <begin position="58"/>
        <end position="114"/>
    </location>
</feature>
<dbReference type="PANTHER" id="PTHR13220">
    <property type="entry name" value="TIMELESS INTERACTING-RELATED"/>
    <property type="match status" value="1"/>
</dbReference>
<feature type="region of interest" description="Disordered" evidence="7">
    <location>
        <begin position="268"/>
        <end position="363"/>
    </location>
</feature>
<dbReference type="EMBL" id="CALNXK010000075">
    <property type="protein sequence ID" value="CAH3145144.1"/>
    <property type="molecule type" value="Genomic_DNA"/>
</dbReference>
<evidence type="ECO:0000256" key="5">
    <source>
        <dbReference type="ARBA" id="ARBA00023306"/>
    </source>
</evidence>
<feature type="compositionally biased region" description="Basic and acidic residues" evidence="7">
    <location>
        <begin position="279"/>
        <end position="288"/>
    </location>
</feature>
<evidence type="ECO:0000256" key="7">
    <source>
        <dbReference type="SAM" id="MobiDB-lite"/>
    </source>
</evidence>
<organism evidence="9 10">
    <name type="scientific">Porites lobata</name>
    <dbReference type="NCBI Taxonomy" id="104759"/>
    <lineage>
        <taxon>Eukaryota</taxon>
        <taxon>Metazoa</taxon>
        <taxon>Cnidaria</taxon>
        <taxon>Anthozoa</taxon>
        <taxon>Hexacorallia</taxon>
        <taxon>Scleractinia</taxon>
        <taxon>Fungiina</taxon>
        <taxon>Poritidae</taxon>
        <taxon>Porites</taxon>
    </lineage>
</organism>
<evidence type="ECO:0000256" key="6">
    <source>
        <dbReference type="RuleBase" id="RU366049"/>
    </source>
</evidence>
<feature type="region of interest" description="Disordered" evidence="7">
    <location>
        <begin position="200"/>
        <end position="237"/>
    </location>
</feature>
<feature type="compositionally biased region" description="Polar residues" evidence="7">
    <location>
        <begin position="340"/>
        <end position="353"/>
    </location>
</feature>
<keyword evidence="10" id="KW-1185">Reference proteome</keyword>
<protein>
    <recommendedName>
        <fullName evidence="6">TIMELESS-interacting protein</fullName>
    </recommendedName>
</protein>
<dbReference type="InterPro" id="IPR012923">
    <property type="entry name" value="Csm3"/>
</dbReference>
<comment type="caution">
    <text evidence="9">The sequence shown here is derived from an EMBL/GenBank/DDBJ whole genome shotgun (WGS) entry which is preliminary data.</text>
</comment>
<evidence type="ECO:0000256" key="1">
    <source>
        <dbReference type="ARBA" id="ARBA00004123"/>
    </source>
</evidence>
<feature type="domain" description="Chromosome segregation in meiosis protein 3" evidence="8">
    <location>
        <begin position="119"/>
        <end position="200"/>
    </location>
</feature>
<proteinExistence type="inferred from homology"/>
<feature type="compositionally biased region" description="Basic and acidic residues" evidence="7">
    <location>
        <begin position="83"/>
        <end position="107"/>
    </location>
</feature>
<evidence type="ECO:0000313" key="9">
    <source>
        <dbReference type="EMBL" id="CAH3145144.1"/>
    </source>
</evidence>
<comment type="similarity">
    <text evidence="2 6">Belongs to the CSM3 family.</text>
</comment>
<feature type="region of interest" description="Disordered" evidence="7">
    <location>
        <begin position="418"/>
        <end position="495"/>
    </location>
</feature>
<comment type="subcellular location">
    <subcellularLocation>
        <location evidence="1 6">Nucleus</location>
    </subcellularLocation>
</comment>
<reference evidence="9 10" key="1">
    <citation type="submission" date="2022-05" db="EMBL/GenBank/DDBJ databases">
        <authorList>
            <consortium name="Genoscope - CEA"/>
            <person name="William W."/>
        </authorList>
    </citation>
    <scope>NUCLEOTIDE SEQUENCE [LARGE SCALE GENOMIC DNA]</scope>
</reference>
<feature type="compositionally biased region" description="Polar residues" evidence="7">
    <location>
        <begin position="227"/>
        <end position="237"/>
    </location>
</feature>
<feature type="compositionally biased region" description="Pro residues" evidence="7">
    <location>
        <begin position="72"/>
        <end position="81"/>
    </location>
</feature>
<dbReference type="InterPro" id="IPR040038">
    <property type="entry name" value="TIPIN/Csm3/Swi3"/>
</dbReference>
<evidence type="ECO:0000313" key="10">
    <source>
        <dbReference type="Proteomes" id="UP001159405"/>
    </source>
</evidence>
<name>A0ABN8PMW7_9CNID</name>
<keyword evidence="5 6" id="KW-0131">Cell cycle</keyword>
<evidence type="ECO:0000256" key="2">
    <source>
        <dbReference type="ARBA" id="ARBA00006075"/>
    </source>
</evidence>
<evidence type="ECO:0000256" key="3">
    <source>
        <dbReference type="ARBA" id="ARBA00022763"/>
    </source>
</evidence>
<dbReference type="Proteomes" id="UP001159405">
    <property type="component" value="Unassembled WGS sequence"/>
</dbReference>
<sequence>MNSSRIADVQMYSDSLSSVVSGLNILAGRDRNESADRVREEKTKMSITFENDIADEGVGNELGLFDDDDPFNLPPPLPPLSPQRDDDPFNQNGDKDQTNADDKTEANKKRRVKRLPRPKLDEVRLCSDRGIPALQHICDGIKFKGKGHEASDLKLLMQRYEHWAHRLFPKFPFADVVDQVENLGNKKLVQNCLKRIRRGEEDNVDEEDKSDTEVGQNIYGSQGDGALSQSDDTQAANDQMQTFGVQVEATDNVVILTPEMQERIRQNRERALAKRRAAHERQAEETNTQKDLQTGETEQAAVQSSTEIAQDNDGETEHLAMENNSSAQISDVEMRDESTETAVSLTEGELQSETNEDTATLPPIVSTNENELREDTEMENNETEGFVADADIVQNEENLLGTGLDGAKLDNELLESTDDLPRQKNDSDLADGQAVKALSASSADVETAKIGPGDETLQAGVCRETLPTRATPPTEQPSDHNKTTETQSMEIENEQ</sequence>